<dbReference type="Pfam" id="PF26049">
    <property type="entry name" value="RLMG_N"/>
    <property type="match status" value="1"/>
</dbReference>
<dbReference type="PROSITE" id="PS00092">
    <property type="entry name" value="N6_MTASE"/>
    <property type="match status" value="1"/>
</dbReference>
<dbReference type="GO" id="GO:0006364">
    <property type="term" value="P:rRNA processing"/>
    <property type="evidence" value="ECO:0007669"/>
    <property type="project" value="UniProtKB-KW"/>
</dbReference>
<evidence type="ECO:0000259" key="6">
    <source>
        <dbReference type="Pfam" id="PF26049"/>
    </source>
</evidence>
<evidence type="ECO:0000313" key="8">
    <source>
        <dbReference type="Proteomes" id="UP000295411"/>
    </source>
</evidence>
<feature type="domain" description="RlmG N-terminal" evidence="6">
    <location>
        <begin position="34"/>
        <end position="203"/>
    </location>
</feature>
<dbReference type="Gene3D" id="3.40.50.150">
    <property type="entry name" value="Vaccinia Virus protein VP39"/>
    <property type="match status" value="2"/>
</dbReference>
<dbReference type="InterPro" id="IPR058679">
    <property type="entry name" value="RlmG_N"/>
</dbReference>
<evidence type="ECO:0000256" key="3">
    <source>
        <dbReference type="ARBA" id="ARBA00022603"/>
    </source>
</evidence>
<dbReference type="PANTHER" id="PTHR47816:SF5">
    <property type="entry name" value="RIBOSOMAL RNA LARGE SUBUNIT METHYLTRANSFERASE G"/>
    <property type="match status" value="1"/>
</dbReference>
<proteinExistence type="predicted"/>
<dbReference type="GO" id="GO:0032259">
    <property type="term" value="P:methylation"/>
    <property type="evidence" value="ECO:0007669"/>
    <property type="project" value="UniProtKB-KW"/>
</dbReference>
<dbReference type="Proteomes" id="UP000295411">
    <property type="component" value="Unassembled WGS sequence"/>
</dbReference>
<gene>
    <name evidence="7" type="ORF">E2F48_03365</name>
</gene>
<dbReference type="GO" id="GO:0008757">
    <property type="term" value="F:S-adenosylmethionine-dependent methyltransferase activity"/>
    <property type="evidence" value="ECO:0007669"/>
    <property type="project" value="InterPro"/>
</dbReference>
<dbReference type="InterPro" id="IPR029063">
    <property type="entry name" value="SAM-dependent_MTases_sf"/>
</dbReference>
<sequence length="402" mass="42702">MRISSGGSPPRPPVPRCRALRVPRGLTLTEFDFDRLSRKPDVEAPNLQAYDATDRLLLDSAAGRLAAQPSGVVVLGDRYGALTLGAALLHGVLRPRVYQDPLSHELALARNARTVGASGRYERHGLGPDLLRDACTVLLQLPRSLDALEEAAWNIAAYADPSVTVYAGGRLKHMSLAMTAVLQKYFGSVTAGLARQKSRVLTASGPLPAGSPPFPVTQRHDVGLPQPLILRAFGETFGGAALDPGTRFLLPHLASTAATDLAIDLGCGNGAIAAYLALTRPGLRVIASDQSASAVASTRETARANAVGDRVDVVRDDALSSRPKGSANLIILNPPFHIGATVHAGIAVKLFTDAARVLAPGGELWTVWNSHLAYRPALSRIVGPTRQIDRNQRFTITCSVRR</sequence>
<reference evidence="7 8" key="1">
    <citation type="submission" date="2019-03" db="EMBL/GenBank/DDBJ databases">
        <title>Arthrobacter sp. nov., an bacterium isolated from biocrust in Mu Us Desert.</title>
        <authorList>
            <person name="Lixiong L."/>
        </authorList>
    </citation>
    <scope>NUCLEOTIDE SEQUENCE [LARGE SCALE GENOMIC DNA]</scope>
    <source>
        <strain evidence="7 8">SLN-3</strain>
    </source>
</reference>
<dbReference type="AlphaFoldDB" id="A0A4R5U386"/>
<feature type="domain" description="Methyltransferase small" evidence="5">
    <location>
        <begin position="236"/>
        <end position="397"/>
    </location>
</feature>
<dbReference type="Pfam" id="PF05175">
    <property type="entry name" value="MTS"/>
    <property type="match status" value="1"/>
</dbReference>
<dbReference type="CDD" id="cd02440">
    <property type="entry name" value="AdoMet_MTases"/>
    <property type="match status" value="1"/>
</dbReference>
<keyword evidence="3 7" id="KW-0489">Methyltransferase</keyword>
<dbReference type="SUPFAM" id="SSF53335">
    <property type="entry name" value="S-adenosyl-L-methionine-dependent methyltransferases"/>
    <property type="match status" value="1"/>
</dbReference>
<evidence type="ECO:0000259" key="5">
    <source>
        <dbReference type="Pfam" id="PF05175"/>
    </source>
</evidence>
<organism evidence="7 8">
    <name type="scientific">Arthrobacter crusticola</name>
    <dbReference type="NCBI Taxonomy" id="2547960"/>
    <lineage>
        <taxon>Bacteria</taxon>
        <taxon>Bacillati</taxon>
        <taxon>Actinomycetota</taxon>
        <taxon>Actinomycetes</taxon>
        <taxon>Micrococcales</taxon>
        <taxon>Micrococcaceae</taxon>
        <taxon>Arthrobacter</taxon>
    </lineage>
</organism>
<evidence type="ECO:0000256" key="4">
    <source>
        <dbReference type="ARBA" id="ARBA00022679"/>
    </source>
</evidence>
<accession>A0A4R5U386</accession>
<evidence type="ECO:0000256" key="1">
    <source>
        <dbReference type="ARBA" id="ARBA00022490"/>
    </source>
</evidence>
<dbReference type="InterPro" id="IPR046977">
    <property type="entry name" value="RsmC/RlmG"/>
</dbReference>
<dbReference type="OrthoDB" id="29650at2"/>
<name>A0A4R5U386_9MICC</name>
<comment type="caution">
    <text evidence="7">The sequence shown here is derived from an EMBL/GenBank/DDBJ whole genome shotgun (WGS) entry which is preliminary data.</text>
</comment>
<dbReference type="EMBL" id="SMTK01000001">
    <property type="protein sequence ID" value="TDK28146.1"/>
    <property type="molecule type" value="Genomic_DNA"/>
</dbReference>
<protein>
    <submittedName>
        <fullName evidence="7">Methyltransferase domain-containing protein</fullName>
    </submittedName>
</protein>
<dbReference type="GO" id="GO:0003676">
    <property type="term" value="F:nucleic acid binding"/>
    <property type="evidence" value="ECO:0007669"/>
    <property type="project" value="InterPro"/>
</dbReference>
<keyword evidence="8" id="KW-1185">Reference proteome</keyword>
<dbReference type="PANTHER" id="PTHR47816">
    <property type="entry name" value="RIBOSOMAL RNA SMALL SUBUNIT METHYLTRANSFERASE C"/>
    <property type="match status" value="1"/>
</dbReference>
<dbReference type="GO" id="GO:0008170">
    <property type="term" value="F:N-methyltransferase activity"/>
    <property type="evidence" value="ECO:0007669"/>
    <property type="project" value="UniProtKB-ARBA"/>
</dbReference>
<keyword evidence="2" id="KW-0698">rRNA processing</keyword>
<dbReference type="InterPro" id="IPR007848">
    <property type="entry name" value="Small_mtfrase_dom"/>
</dbReference>
<evidence type="ECO:0000313" key="7">
    <source>
        <dbReference type="EMBL" id="TDK28146.1"/>
    </source>
</evidence>
<keyword evidence="1" id="KW-0963">Cytoplasm</keyword>
<keyword evidence="4 7" id="KW-0808">Transferase</keyword>
<dbReference type="InterPro" id="IPR002052">
    <property type="entry name" value="DNA_methylase_N6_adenine_CS"/>
</dbReference>
<evidence type="ECO:0000256" key="2">
    <source>
        <dbReference type="ARBA" id="ARBA00022552"/>
    </source>
</evidence>